<dbReference type="InterPro" id="IPR011006">
    <property type="entry name" value="CheY-like_superfamily"/>
</dbReference>
<dbReference type="SUPFAM" id="SSF52172">
    <property type="entry name" value="CheY-like"/>
    <property type="match status" value="1"/>
</dbReference>
<dbReference type="PROSITE" id="PS51755">
    <property type="entry name" value="OMPR_PHOB"/>
    <property type="match status" value="1"/>
</dbReference>
<dbReference type="GO" id="GO:0000156">
    <property type="term" value="F:phosphorelay response regulator activity"/>
    <property type="evidence" value="ECO:0007669"/>
    <property type="project" value="TreeGrafter"/>
</dbReference>
<name>A0A2N4U773_9BURK</name>
<dbReference type="Gene3D" id="3.40.50.2300">
    <property type="match status" value="1"/>
</dbReference>
<evidence type="ECO:0000256" key="8">
    <source>
        <dbReference type="PROSITE-ProRule" id="PRU00169"/>
    </source>
</evidence>
<sequence length="225" mass="24991">MHVLLVEDDPLVASGIETGLKLHGLTIDHVGTASQADTALALSHFDVCILDLGLPDEDGMELLRRWRDQGRNLPVLILTARDALSHRIDGLLGGADDYLIKPFDLDELQARLHALTRRMAGRSKDCIEHGSLVFCSSTGEVWLDDAPVTLARRELSLLRALLQNPRAILNTQQLCDSVYGYEQNLESNAINVHIYHLRRKLGNNIVQTVRGLGYRLGSAEKVEEQ</sequence>
<dbReference type="CDD" id="cd00383">
    <property type="entry name" value="trans_reg_C"/>
    <property type="match status" value="1"/>
</dbReference>
<reference evidence="12 13" key="1">
    <citation type="submission" date="2017-10" db="EMBL/GenBank/DDBJ databases">
        <title>Two draft genome sequences of Pusillimonas sp. strains isolated from a nitrate- and radionuclide-contaminated groundwater in Russia.</title>
        <authorList>
            <person name="Grouzdev D.S."/>
            <person name="Tourova T.P."/>
            <person name="Goeva M.A."/>
            <person name="Babich T.L."/>
            <person name="Sokolova D.S."/>
            <person name="Abdullin R."/>
            <person name="Poltaraus A.B."/>
            <person name="Toshchakov S.V."/>
            <person name="Nazina T.N."/>
        </authorList>
    </citation>
    <scope>NUCLEOTIDE SEQUENCE [LARGE SCALE GENOMIC DNA]</scope>
    <source>
        <strain evidence="12 13">JR1/69-3-13</strain>
    </source>
</reference>
<evidence type="ECO:0000256" key="3">
    <source>
        <dbReference type="ARBA" id="ARBA00022553"/>
    </source>
</evidence>
<organism evidence="12 13">
    <name type="scientific">Pollutimonas subterranea</name>
    <dbReference type="NCBI Taxonomy" id="2045210"/>
    <lineage>
        <taxon>Bacteria</taxon>
        <taxon>Pseudomonadati</taxon>
        <taxon>Pseudomonadota</taxon>
        <taxon>Betaproteobacteria</taxon>
        <taxon>Burkholderiales</taxon>
        <taxon>Alcaligenaceae</taxon>
        <taxon>Pollutimonas</taxon>
    </lineage>
</organism>
<dbReference type="Proteomes" id="UP000234190">
    <property type="component" value="Unassembled WGS sequence"/>
</dbReference>
<dbReference type="OrthoDB" id="9802426at2"/>
<comment type="subcellular location">
    <subcellularLocation>
        <location evidence="1">Cytoplasm</location>
    </subcellularLocation>
</comment>
<dbReference type="Gene3D" id="6.10.250.690">
    <property type="match status" value="1"/>
</dbReference>
<evidence type="ECO:0000256" key="1">
    <source>
        <dbReference type="ARBA" id="ARBA00004496"/>
    </source>
</evidence>
<dbReference type="CDD" id="cd17624">
    <property type="entry name" value="REC_OmpR_PmrA-like"/>
    <property type="match status" value="1"/>
</dbReference>
<dbReference type="AlphaFoldDB" id="A0A2N4U773"/>
<keyword evidence="2" id="KW-0963">Cytoplasm</keyword>
<feature type="modified residue" description="4-aspartylphosphate" evidence="8">
    <location>
        <position position="51"/>
    </location>
</feature>
<dbReference type="GO" id="GO:0000976">
    <property type="term" value="F:transcription cis-regulatory region binding"/>
    <property type="evidence" value="ECO:0007669"/>
    <property type="project" value="TreeGrafter"/>
</dbReference>
<dbReference type="InterPro" id="IPR036388">
    <property type="entry name" value="WH-like_DNA-bd_sf"/>
</dbReference>
<dbReference type="EMBL" id="PDNW01000003">
    <property type="protein sequence ID" value="PLC50874.1"/>
    <property type="molecule type" value="Genomic_DNA"/>
</dbReference>
<evidence type="ECO:0000313" key="13">
    <source>
        <dbReference type="Proteomes" id="UP000234190"/>
    </source>
</evidence>
<evidence type="ECO:0000256" key="9">
    <source>
        <dbReference type="PROSITE-ProRule" id="PRU01091"/>
    </source>
</evidence>
<evidence type="ECO:0000259" key="10">
    <source>
        <dbReference type="PROSITE" id="PS50110"/>
    </source>
</evidence>
<proteinExistence type="predicted"/>
<dbReference type="Pfam" id="PF00072">
    <property type="entry name" value="Response_reg"/>
    <property type="match status" value="1"/>
</dbReference>
<dbReference type="InterPro" id="IPR001867">
    <property type="entry name" value="OmpR/PhoB-type_DNA-bd"/>
</dbReference>
<feature type="domain" description="OmpR/PhoB-type" evidence="11">
    <location>
        <begin position="124"/>
        <end position="218"/>
    </location>
</feature>
<keyword evidence="13" id="KW-1185">Reference proteome</keyword>
<dbReference type="InterPro" id="IPR001789">
    <property type="entry name" value="Sig_transdc_resp-reg_receiver"/>
</dbReference>
<dbReference type="RefSeq" id="WP_102072831.1">
    <property type="nucleotide sequence ID" value="NZ_PDNW01000003.1"/>
</dbReference>
<dbReference type="Gene3D" id="1.10.10.10">
    <property type="entry name" value="Winged helix-like DNA-binding domain superfamily/Winged helix DNA-binding domain"/>
    <property type="match status" value="1"/>
</dbReference>
<keyword evidence="7" id="KW-0804">Transcription</keyword>
<evidence type="ECO:0000256" key="4">
    <source>
        <dbReference type="ARBA" id="ARBA00023012"/>
    </source>
</evidence>
<gene>
    <name evidence="12" type="ORF">CR159_04525</name>
</gene>
<feature type="domain" description="Response regulatory" evidence="10">
    <location>
        <begin position="2"/>
        <end position="116"/>
    </location>
</feature>
<dbReference type="InterPro" id="IPR039420">
    <property type="entry name" value="WalR-like"/>
</dbReference>
<evidence type="ECO:0000256" key="2">
    <source>
        <dbReference type="ARBA" id="ARBA00022490"/>
    </source>
</evidence>
<evidence type="ECO:0000259" key="11">
    <source>
        <dbReference type="PROSITE" id="PS51755"/>
    </source>
</evidence>
<dbReference type="GO" id="GO:0032993">
    <property type="term" value="C:protein-DNA complex"/>
    <property type="evidence" value="ECO:0007669"/>
    <property type="project" value="TreeGrafter"/>
</dbReference>
<protein>
    <submittedName>
        <fullName evidence="12">DNA-binding response regulator</fullName>
    </submittedName>
</protein>
<dbReference type="PROSITE" id="PS50110">
    <property type="entry name" value="RESPONSE_REGULATORY"/>
    <property type="match status" value="1"/>
</dbReference>
<evidence type="ECO:0000256" key="5">
    <source>
        <dbReference type="ARBA" id="ARBA00023015"/>
    </source>
</evidence>
<evidence type="ECO:0000256" key="7">
    <source>
        <dbReference type="ARBA" id="ARBA00023163"/>
    </source>
</evidence>
<evidence type="ECO:0000313" key="12">
    <source>
        <dbReference type="EMBL" id="PLC50874.1"/>
    </source>
</evidence>
<dbReference type="Pfam" id="PF00486">
    <property type="entry name" value="Trans_reg_C"/>
    <property type="match status" value="1"/>
</dbReference>
<evidence type="ECO:0000256" key="6">
    <source>
        <dbReference type="ARBA" id="ARBA00023125"/>
    </source>
</evidence>
<dbReference type="SMART" id="SM00862">
    <property type="entry name" value="Trans_reg_C"/>
    <property type="match status" value="1"/>
</dbReference>
<keyword evidence="6 9" id="KW-0238">DNA-binding</keyword>
<keyword evidence="5" id="KW-0805">Transcription regulation</keyword>
<feature type="DNA-binding region" description="OmpR/PhoB-type" evidence="9">
    <location>
        <begin position="124"/>
        <end position="218"/>
    </location>
</feature>
<accession>A0A2N4U773</accession>
<keyword evidence="3 8" id="KW-0597">Phosphoprotein</keyword>
<dbReference type="GO" id="GO:0006355">
    <property type="term" value="P:regulation of DNA-templated transcription"/>
    <property type="evidence" value="ECO:0007669"/>
    <property type="project" value="InterPro"/>
</dbReference>
<comment type="caution">
    <text evidence="12">The sequence shown here is derived from an EMBL/GenBank/DDBJ whole genome shotgun (WGS) entry which is preliminary data.</text>
</comment>
<dbReference type="GO" id="GO:0005829">
    <property type="term" value="C:cytosol"/>
    <property type="evidence" value="ECO:0007669"/>
    <property type="project" value="TreeGrafter"/>
</dbReference>
<dbReference type="PANTHER" id="PTHR48111:SF35">
    <property type="entry name" value="TRANSCRIPTIONAL REGULATORY PROTEIN QSEB"/>
    <property type="match status" value="1"/>
</dbReference>
<dbReference type="FunFam" id="3.40.50.2300:FF:000002">
    <property type="entry name" value="DNA-binding response regulator PhoP"/>
    <property type="match status" value="1"/>
</dbReference>
<keyword evidence="4" id="KW-0902">Two-component regulatory system</keyword>
<dbReference type="PANTHER" id="PTHR48111">
    <property type="entry name" value="REGULATOR OF RPOS"/>
    <property type="match status" value="1"/>
</dbReference>
<dbReference type="SMART" id="SM00448">
    <property type="entry name" value="REC"/>
    <property type="match status" value="1"/>
</dbReference>